<dbReference type="CDD" id="cd16449">
    <property type="entry name" value="RING-HC"/>
    <property type="match status" value="1"/>
</dbReference>
<dbReference type="Gene3D" id="3.30.40.10">
    <property type="entry name" value="Zinc/RING finger domain, C3HC4 (zinc finger)"/>
    <property type="match status" value="1"/>
</dbReference>
<dbReference type="PROSITE" id="PS50089">
    <property type="entry name" value="ZF_RING_2"/>
    <property type="match status" value="1"/>
</dbReference>
<feature type="domain" description="RING-type" evidence="4">
    <location>
        <begin position="205"/>
        <end position="240"/>
    </location>
</feature>
<evidence type="ECO:0000313" key="5">
    <source>
        <dbReference type="EMBL" id="QHT36684.1"/>
    </source>
</evidence>
<evidence type="ECO:0000256" key="2">
    <source>
        <dbReference type="ARBA" id="ARBA00022771"/>
    </source>
</evidence>
<dbReference type="GO" id="GO:0008270">
    <property type="term" value="F:zinc ion binding"/>
    <property type="evidence" value="ECO:0007669"/>
    <property type="project" value="UniProtKB-KW"/>
</dbReference>
<dbReference type="EMBL" id="MN738786">
    <property type="protein sequence ID" value="QHT36684.1"/>
    <property type="molecule type" value="Genomic_DNA"/>
</dbReference>
<dbReference type="SUPFAM" id="SSF57850">
    <property type="entry name" value="RING/U-box"/>
    <property type="match status" value="1"/>
</dbReference>
<sequence length="251" mass="28822">MDASTFAYVDAGFAPVPVDTNSNNSMNINVMQQQINQDLVRRDPQQLADTHALIDEISEIRDKLYPYIEGIHRQEIGCESKELHAIKQSLHATIQTVKDVYLHMNTQMKKVDTLEKQYKNELDTVHRNVSKLTDFIDFLNILIAKHDDLDITEIVKGIRTIIHTLSDNTSIKLLHDSYKFESSLLQYYIEHFVKPINGGNMGTTCSICMQRSVNRFLDPCGHTICSECLQECQDSCFICRSHIIQSRPLYL</sequence>
<dbReference type="Pfam" id="PF13920">
    <property type="entry name" value="zf-C3HC4_3"/>
    <property type="match status" value="1"/>
</dbReference>
<dbReference type="PROSITE" id="PS00518">
    <property type="entry name" value="ZF_RING_1"/>
    <property type="match status" value="1"/>
</dbReference>
<dbReference type="InterPro" id="IPR001841">
    <property type="entry name" value="Znf_RING"/>
</dbReference>
<keyword evidence="3" id="KW-0862">Zinc</keyword>
<protein>
    <recommendedName>
        <fullName evidence="4">RING-type domain-containing protein</fullName>
    </recommendedName>
</protein>
<dbReference type="InterPro" id="IPR013083">
    <property type="entry name" value="Znf_RING/FYVE/PHD"/>
</dbReference>
<keyword evidence="2" id="KW-0863">Zinc-finger</keyword>
<evidence type="ECO:0000259" key="4">
    <source>
        <dbReference type="PROSITE" id="PS50089"/>
    </source>
</evidence>
<evidence type="ECO:0000256" key="1">
    <source>
        <dbReference type="ARBA" id="ARBA00022723"/>
    </source>
</evidence>
<reference evidence="5" key="1">
    <citation type="journal article" date="2020" name="Nature">
        <title>Giant virus diversity and host interactions through global metagenomics.</title>
        <authorList>
            <person name="Schulz F."/>
            <person name="Roux S."/>
            <person name="Paez-Espino D."/>
            <person name="Jungbluth S."/>
            <person name="Walsh D.A."/>
            <person name="Denef V.J."/>
            <person name="McMahon K.D."/>
            <person name="Konstantinidis K.T."/>
            <person name="Eloe-Fadrosh E.A."/>
            <person name="Kyrpides N.C."/>
            <person name="Woyke T."/>
        </authorList>
    </citation>
    <scope>NUCLEOTIDE SEQUENCE</scope>
    <source>
        <strain evidence="5">GVMAG-S-ERX555967-130</strain>
    </source>
</reference>
<dbReference type="InterPro" id="IPR017907">
    <property type="entry name" value="Znf_RING_CS"/>
</dbReference>
<evidence type="ECO:0000256" key="3">
    <source>
        <dbReference type="ARBA" id="ARBA00022833"/>
    </source>
</evidence>
<proteinExistence type="predicted"/>
<dbReference type="AlphaFoldDB" id="A0A6C0F6A8"/>
<accession>A0A6C0F6A8</accession>
<name>A0A6C0F6A8_9ZZZZ</name>
<dbReference type="SMART" id="SM00184">
    <property type="entry name" value="RING"/>
    <property type="match status" value="1"/>
</dbReference>
<organism evidence="5">
    <name type="scientific">viral metagenome</name>
    <dbReference type="NCBI Taxonomy" id="1070528"/>
    <lineage>
        <taxon>unclassified sequences</taxon>
        <taxon>metagenomes</taxon>
        <taxon>organismal metagenomes</taxon>
    </lineage>
</organism>
<keyword evidence="1" id="KW-0479">Metal-binding</keyword>